<feature type="transmembrane region" description="Helical" evidence="1">
    <location>
        <begin position="21"/>
        <end position="41"/>
    </location>
</feature>
<feature type="transmembrane region" description="Helical" evidence="1">
    <location>
        <begin position="345"/>
        <end position="363"/>
    </location>
</feature>
<dbReference type="RefSeq" id="WP_073121160.1">
    <property type="nucleotide sequence ID" value="NZ_BMEN01000004.1"/>
</dbReference>
<keyword evidence="1" id="KW-1133">Transmembrane helix</keyword>
<feature type="transmembrane region" description="Helical" evidence="1">
    <location>
        <begin position="153"/>
        <end position="171"/>
    </location>
</feature>
<keyword evidence="1" id="KW-0472">Membrane</keyword>
<organism evidence="2 3">
    <name type="scientific">Wenyingzhuangia marina</name>
    <dbReference type="NCBI Taxonomy" id="1195760"/>
    <lineage>
        <taxon>Bacteria</taxon>
        <taxon>Pseudomonadati</taxon>
        <taxon>Bacteroidota</taxon>
        <taxon>Flavobacteriia</taxon>
        <taxon>Flavobacteriales</taxon>
        <taxon>Flavobacteriaceae</taxon>
        <taxon>Wenyingzhuangia</taxon>
    </lineage>
</organism>
<feature type="transmembrane region" description="Helical" evidence="1">
    <location>
        <begin position="240"/>
        <end position="261"/>
    </location>
</feature>
<reference evidence="3" key="1">
    <citation type="submission" date="2016-11" db="EMBL/GenBank/DDBJ databases">
        <authorList>
            <person name="Varghese N."/>
            <person name="Submissions S."/>
        </authorList>
    </citation>
    <scope>NUCLEOTIDE SEQUENCE [LARGE SCALE GENOMIC DNA]</scope>
    <source>
        <strain evidence="3">DSM 100572</strain>
    </source>
</reference>
<dbReference type="EMBL" id="FQXQ01000004">
    <property type="protein sequence ID" value="SHH80255.1"/>
    <property type="molecule type" value="Genomic_DNA"/>
</dbReference>
<feature type="transmembrane region" description="Helical" evidence="1">
    <location>
        <begin position="61"/>
        <end position="84"/>
    </location>
</feature>
<dbReference type="PANTHER" id="PTHR31061:SF24">
    <property type="entry name" value="LD22376P"/>
    <property type="match status" value="1"/>
</dbReference>
<evidence type="ECO:0000313" key="2">
    <source>
        <dbReference type="EMBL" id="SHH80255.1"/>
    </source>
</evidence>
<feature type="transmembrane region" description="Helical" evidence="1">
    <location>
        <begin position="299"/>
        <end position="325"/>
    </location>
</feature>
<dbReference type="Proteomes" id="UP000184109">
    <property type="component" value="Unassembled WGS sequence"/>
</dbReference>
<gene>
    <name evidence="2" type="ORF">SAMN05444281_2057</name>
</gene>
<feature type="transmembrane region" description="Helical" evidence="1">
    <location>
        <begin position="209"/>
        <end position="228"/>
    </location>
</feature>
<dbReference type="AlphaFoldDB" id="A0A1M5VYC2"/>
<accession>A0A1M5VYC2</accession>
<proteinExistence type="predicted"/>
<feature type="transmembrane region" description="Helical" evidence="1">
    <location>
        <begin position="104"/>
        <end position="121"/>
    </location>
</feature>
<dbReference type="GO" id="GO:0016746">
    <property type="term" value="F:acyltransferase activity"/>
    <property type="evidence" value="ECO:0007669"/>
    <property type="project" value="UniProtKB-KW"/>
</dbReference>
<keyword evidence="2" id="KW-0012">Acyltransferase</keyword>
<evidence type="ECO:0000256" key="1">
    <source>
        <dbReference type="SAM" id="Phobius"/>
    </source>
</evidence>
<dbReference type="OrthoDB" id="9788724at2"/>
<keyword evidence="2" id="KW-0808">Transferase</keyword>
<protein>
    <submittedName>
        <fullName evidence="2">Predicted acyltransferase</fullName>
    </submittedName>
</protein>
<feature type="transmembrane region" description="Helical" evidence="1">
    <location>
        <begin position="127"/>
        <end position="146"/>
    </location>
</feature>
<sequence length="371" mass="42572">METGVEVKQRLISLDTLRGFDMFWIIGGKNLVLGLLVLLRFNSSIINAVEKELSHVGWDGFNMFDLIFPLFMFMSGVSMAYSIIHKKNKGVSTKLLHLKSLKRLFWLVLIGLSFTLFKFQLEKIKLYNVLFLIGMGNYIGGLIIIYKKKTISQLCWAIGILIGYYLATYLIPYPNSVFGELLPGNHLAGFLDQNLIPSPMYMHVFDPEGTIRVIPASVMCVLGALIGKHIKSYNEASLRCAIEVFLIGIFTMLIGWLFSFFFPIIKSIWSSSFILYTAGISMIFLSLFYLVIDVYKQRWLGFFFIPIGMNSILIYAAIVYVNFRYTANYFFKGLGTFLGGDWEPFLTAFGVVLFEWLLLYFLYKKRIFLKV</sequence>
<keyword evidence="1" id="KW-0812">Transmembrane</keyword>
<dbReference type="STRING" id="1195760.SAMN05444281_2057"/>
<evidence type="ECO:0000313" key="3">
    <source>
        <dbReference type="Proteomes" id="UP000184109"/>
    </source>
</evidence>
<keyword evidence="3" id="KW-1185">Reference proteome</keyword>
<feature type="transmembrane region" description="Helical" evidence="1">
    <location>
        <begin position="273"/>
        <end position="292"/>
    </location>
</feature>
<name>A0A1M5VYC2_9FLAO</name>
<dbReference type="PANTHER" id="PTHR31061">
    <property type="entry name" value="LD22376P"/>
    <property type="match status" value="1"/>
</dbReference>